<dbReference type="Proteomes" id="UP000726737">
    <property type="component" value="Unassembled WGS sequence"/>
</dbReference>
<feature type="non-terminal residue" evidence="1">
    <location>
        <position position="85"/>
    </location>
</feature>
<reference evidence="1" key="1">
    <citation type="journal article" date="2020" name="Fungal Divers.">
        <title>Resolving the Mortierellaceae phylogeny through synthesis of multi-gene phylogenetics and phylogenomics.</title>
        <authorList>
            <person name="Vandepol N."/>
            <person name="Liber J."/>
            <person name="Desiro A."/>
            <person name="Na H."/>
            <person name="Kennedy M."/>
            <person name="Barry K."/>
            <person name="Grigoriev I.V."/>
            <person name="Miller A.N."/>
            <person name="O'Donnell K."/>
            <person name="Stajich J.E."/>
            <person name="Bonito G."/>
        </authorList>
    </citation>
    <scope>NUCLEOTIDE SEQUENCE</scope>
    <source>
        <strain evidence="1">KOD948</strain>
    </source>
</reference>
<keyword evidence="2" id="KW-1185">Reference proteome</keyword>
<dbReference type="EMBL" id="JAAAJA010001514">
    <property type="protein sequence ID" value="KAG0247229.1"/>
    <property type="molecule type" value="Genomic_DNA"/>
</dbReference>
<accession>A0A9P6PK66</accession>
<comment type="caution">
    <text evidence="1">The sequence shown here is derived from an EMBL/GenBank/DDBJ whole genome shotgun (WGS) entry which is preliminary data.</text>
</comment>
<evidence type="ECO:0000313" key="1">
    <source>
        <dbReference type="EMBL" id="KAG0247229.1"/>
    </source>
</evidence>
<protein>
    <submittedName>
        <fullName evidence="1">Uncharacterized protein</fullName>
    </submittedName>
</protein>
<organism evidence="1 2">
    <name type="scientific">Mortierella polycephala</name>
    <dbReference type="NCBI Taxonomy" id="41804"/>
    <lineage>
        <taxon>Eukaryota</taxon>
        <taxon>Fungi</taxon>
        <taxon>Fungi incertae sedis</taxon>
        <taxon>Mucoromycota</taxon>
        <taxon>Mortierellomycotina</taxon>
        <taxon>Mortierellomycetes</taxon>
        <taxon>Mortierellales</taxon>
        <taxon>Mortierellaceae</taxon>
        <taxon>Mortierella</taxon>
    </lineage>
</organism>
<sequence>MGTSLGKSLVHCSKHMAPHGQDYAASFTNLYESYVEAMIAGRDQQIESIKTRMDAAMDSILVSLMEKDRKNKELQKQMLEMQEDM</sequence>
<name>A0A9P6PK66_9FUNG</name>
<proteinExistence type="predicted"/>
<dbReference type="AlphaFoldDB" id="A0A9P6PK66"/>
<evidence type="ECO:0000313" key="2">
    <source>
        <dbReference type="Proteomes" id="UP000726737"/>
    </source>
</evidence>
<gene>
    <name evidence="1" type="ORF">BG011_001834</name>
</gene>